<dbReference type="PIRSF" id="PIRSF018567">
    <property type="entry name" value="AcoX"/>
    <property type="match status" value="1"/>
</dbReference>
<keyword evidence="1" id="KW-0418">Kinase</keyword>
<keyword evidence="1" id="KW-0808">Transferase</keyword>
<accession>A0A1M4X979</accession>
<evidence type="ECO:0000313" key="2">
    <source>
        <dbReference type="Proteomes" id="UP000184251"/>
    </source>
</evidence>
<dbReference type="PANTHER" id="PTHR40697">
    <property type="entry name" value="ACETOIN CATABOLISM PROTEIN X"/>
    <property type="match status" value="1"/>
</dbReference>
<dbReference type="InterPro" id="IPR016064">
    <property type="entry name" value="NAD/diacylglycerol_kinase_sf"/>
</dbReference>
<dbReference type="GO" id="GO:0006741">
    <property type="term" value="P:NADP+ biosynthetic process"/>
    <property type="evidence" value="ECO:0007669"/>
    <property type="project" value="InterPro"/>
</dbReference>
<dbReference type="Pfam" id="PF01513">
    <property type="entry name" value="NAD_kinase"/>
    <property type="match status" value="1"/>
</dbReference>
<proteinExistence type="predicted"/>
<dbReference type="RefSeq" id="WP_073270589.1">
    <property type="nucleotide sequence ID" value="NZ_FQTU01000009.1"/>
</dbReference>
<dbReference type="STRING" id="1120975.SAMN02746064_01439"/>
<protein>
    <submittedName>
        <fullName evidence="1">Predicted polyphosphate-or ATP-dependent NAD kinase</fullName>
    </submittedName>
</protein>
<name>A0A1M4X979_9FIRM</name>
<dbReference type="Proteomes" id="UP000184251">
    <property type="component" value="Unassembled WGS sequence"/>
</dbReference>
<sequence length="332" mass="36689">MKKIGIIANPNSGKDIRRLFSYAITIGNNEKANMVERMILGAQDLGVEKIYIMPDPYNIGSTIRSTLELNEELKAEVEVLDIFLKNNWEDTVRAAEKMESLKVDCIIVLGGDGTSRLLGKTHTQVPIISVSTGTNNVYPEFLEGTVAGMAAAAYCQFGENSAYVNIDKAIDIYVNGSHEDVALVDAAITDNRFVGSRALWDINEIREVIVTRSHPSAIGFSSAIGVDTICYPEDDFGFRMSMKGEDKRLLVPFSPGKMTAISVGNPIKMSLDQMYVYKSDHKGTLALDGERTVVFSEGDTLGFVIRRHGPKRIDVKKVLEHAVKKGFFQKNR</sequence>
<dbReference type="GO" id="GO:0051287">
    <property type="term" value="F:NAD binding"/>
    <property type="evidence" value="ECO:0007669"/>
    <property type="project" value="UniProtKB-ARBA"/>
</dbReference>
<dbReference type="EMBL" id="FQTU01000009">
    <property type="protein sequence ID" value="SHE90027.1"/>
    <property type="molecule type" value="Genomic_DNA"/>
</dbReference>
<dbReference type="Gene3D" id="3.40.50.10330">
    <property type="entry name" value="Probable inorganic polyphosphate/atp-NAD kinase, domain 1"/>
    <property type="match status" value="1"/>
</dbReference>
<organism evidence="1 2">
    <name type="scientific">Alkalibacter saccharofermentans DSM 14828</name>
    <dbReference type="NCBI Taxonomy" id="1120975"/>
    <lineage>
        <taxon>Bacteria</taxon>
        <taxon>Bacillati</taxon>
        <taxon>Bacillota</taxon>
        <taxon>Clostridia</taxon>
        <taxon>Eubacteriales</taxon>
        <taxon>Eubacteriaceae</taxon>
        <taxon>Alkalibacter</taxon>
    </lineage>
</organism>
<dbReference type="GO" id="GO:0005524">
    <property type="term" value="F:ATP binding"/>
    <property type="evidence" value="ECO:0007669"/>
    <property type="project" value="UniProtKB-ARBA"/>
</dbReference>
<keyword evidence="2" id="KW-1185">Reference proteome</keyword>
<dbReference type="AlphaFoldDB" id="A0A1M4X979"/>
<dbReference type="InterPro" id="IPR017438">
    <property type="entry name" value="ATP-NAD_kinase_N"/>
</dbReference>
<dbReference type="PANTHER" id="PTHR40697:SF3">
    <property type="entry name" value="ACETOIN CATABOLISM PROTEIN X"/>
    <property type="match status" value="1"/>
</dbReference>
<evidence type="ECO:0000313" key="1">
    <source>
        <dbReference type="EMBL" id="SHE90027.1"/>
    </source>
</evidence>
<dbReference type="OrthoDB" id="4292700at2"/>
<dbReference type="InterPro" id="IPR002504">
    <property type="entry name" value="NADK"/>
</dbReference>
<reference evidence="1 2" key="1">
    <citation type="submission" date="2016-11" db="EMBL/GenBank/DDBJ databases">
        <authorList>
            <person name="Jaros S."/>
            <person name="Januszkiewicz K."/>
            <person name="Wedrychowicz H."/>
        </authorList>
    </citation>
    <scope>NUCLEOTIDE SEQUENCE [LARGE SCALE GENOMIC DNA]</scope>
    <source>
        <strain evidence="1 2">DSM 14828</strain>
    </source>
</reference>
<dbReference type="SUPFAM" id="SSF111331">
    <property type="entry name" value="NAD kinase/diacylglycerol kinase-like"/>
    <property type="match status" value="1"/>
</dbReference>
<dbReference type="InterPro" id="IPR039065">
    <property type="entry name" value="AcoX-like"/>
</dbReference>
<gene>
    <name evidence="1" type="ORF">SAMN02746064_01439</name>
</gene>
<dbReference type="InterPro" id="IPR011391">
    <property type="entry name" value="AcoX_kinase"/>
</dbReference>
<dbReference type="GO" id="GO:0003951">
    <property type="term" value="F:NAD+ kinase activity"/>
    <property type="evidence" value="ECO:0007669"/>
    <property type="project" value="InterPro"/>
</dbReference>